<evidence type="ECO:0000256" key="2">
    <source>
        <dbReference type="ARBA" id="ARBA00012815"/>
    </source>
</evidence>
<dbReference type="SUPFAM" id="SSF55681">
    <property type="entry name" value="Class II aaRS and biotin synthetases"/>
    <property type="match status" value="1"/>
</dbReference>
<protein>
    <recommendedName>
        <fullName evidence="2">histidine--tRNA ligase</fullName>
        <ecNumber evidence="2">6.1.1.21</ecNumber>
    </recommendedName>
    <alternativeName>
        <fullName evidence="4">Histidyl-tRNA synthetase</fullName>
    </alternativeName>
</protein>
<evidence type="ECO:0000256" key="5">
    <source>
        <dbReference type="ARBA" id="ARBA00047639"/>
    </source>
</evidence>
<dbReference type="GO" id="GO:0004821">
    <property type="term" value="F:histidine-tRNA ligase activity"/>
    <property type="evidence" value="ECO:0007669"/>
    <property type="project" value="UniProtKB-EC"/>
</dbReference>
<comment type="similarity">
    <text evidence="1">Belongs to the class-II aminoacyl-tRNA synthetase family.</text>
</comment>
<dbReference type="AlphaFoldDB" id="A0AAV8URI4"/>
<feature type="binding site" evidence="6">
    <location>
        <begin position="73"/>
        <end position="75"/>
    </location>
    <ligand>
        <name>L-histidine</name>
        <dbReference type="ChEBI" id="CHEBI:57595"/>
    </ligand>
</feature>
<dbReference type="InterPro" id="IPR006195">
    <property type="entry name" value="aa-tRNA-synth_II"/>
</dbReference>
<dbReference type="GO" id="GO:0006427">
    <property type="term" value="P:histidyl-tRNA aminoacylation"/>
    <property type="evidence" value="ECO:0007669"/>
    <property type="project" value="InterPro"/>
</dbReference>
<feature type="binding site" evidence="6">
    <location>
        <position position="105"/>
    </location>
    <ligand>
        <name>L-histidine</name>
        <dbReference type="ChEBI" id="CHEBI:57595"/>
    </ligand>
</feature>
<evidence type="ECO:0000313" key="9">
    <source>
        <dbReference type="Proteomes" id="UP001157974"/>
    </source>
</evidence>
<dbReference type="InterPro" id="IPR015807">
    <property type="entry name" value="His-tRNA-ligase"/>
</dbReference>
<dbReference type="EMBL" id="JAMWBK010000005">
    <property type="protein sequence ID" value="KAJ8904644.1"/>
    <property type="molecule type" value="Genomic_DNA"/>
</dbReference>
<dbReference type="InterPro" id="IPR041715">
    <property type="entry name" value="HisRS-like_core"/>
</dbReference>
<dbReference type="EC" id="6.1.1.21" evidence="2"/>
<feature type="binding site" evidence="6">
    <location>
        <begin position="256"/>
        <end position="257"/>
    </location>
    <ligand>
        <name>L-histidine</name>
        <dbReference type="ChEBI" id="CHEBI:57595"/>
    </ligand>
</feature>
<keyword evidence="9" id="KW-1185">Reference proteome</keyword>
<dbReference type="NCBIfam" id="TIGR00442">
    <property type="entry name" value="hisS"/>
    <property type="match status" value="1"/>
</dbReference>
<dbReference type="GO" id="GO:0005737">
    <property type="term" value="C:cytoplasm"/>
    <property type="evidence" value="ECO:0007669"/>
    <property type="project" value="InterPro"/>
</dbReference>
<evidence type="ECO:0000256" key="6">
    <source>
        <dbReference type="PIRSR" id="PIRSR001549-1"/>
    </source>
</evidence>
<dbReference type="PANTHER" id="PTHR43707:SF1">
    <property type="entry name" value="HISTIDINE--TRNA LIGASE, MITOCHONDRIAL-RELATED"/>
    <property type="match status" value="1"/>
</dbReference>
<evidence type="ECO:0000256" key="1">
    <source>
        <dbReference type="ARBA" id="ARBA00008226"/>
    </source>
</evidence>
<accession>A0AAV8URI4</accession>
<dbReference type="Gene3D" id="3.30.930.10">
    <property type="entry name" value="Bira Bifunctional Protein, Domain 2"/>
    <property type="match status" value="1"/>
</dbReference>
<evidence type="ECO:0000256" key="4">
    <source>
        <dbReference type="ARBA" id="ARBA00030619"/>
    </source>
</evidence>
<dbReference type="Pfam" id="PF13393">
    <property type="entry name" value="tRNA-synt_His"/>
    <property type="match status" value="1"/>
</dbReference>
<evidence type="ECO:0000256" key="3">
    <source>
        <dbReference type="ARBA" id="ARBA00022741"/>
    </source>
</evidence>
<dbReference type="CDD" id="cd00773">
    <property type="entry name" value="HisRS-like_core"/>
    <property type="match status" value="1"/>
</dbReference>
<evidence type="ECO:0000259" key="7">
    <source>
        <dbReference type="PROSITE" id="PS50862"/>
    </source>
</evidence>
<dbReference type="InterPro" id="IPR045864">
    <property type="entry name" value="aa-tRNA-synth_II/BPL/LPL"/>
</dbReference>
<comment type="catalytic activity">
    <reaction evidence="5">
        <text>tRNA(His) + L-histidine + ATP = L-histidyl-tRNA(His) + AMP + diphosphate + H(+)</text>
        <dbReference type="Rhea" id="RHEA:17313"/>
        <dbReference type="Rhea" id="RHEA-COMP:9665"/>
        <dbReference type="Rhea" id="RHEA-COMP:9689"/>
        <dbReference type="ChEBI" id="CHEBI:15378"/>
        <dbReference type="ChEBI" id="CHEBI:30616"/>
        <dbReference type="ChEBI" id="CHEBI:33019"/>
        <dbReference type="ChEBI" id="CHEBI:57595"/>
        <dbReference type="ChEBI" id="CHEBI:78442"/>
        <dbReference type="ChEBI" id="CHEBI:78527"/>
        <dbReference type="ChEBI" id="CHEBI:456215"/>
        <dbReference type="EC" id="6.1.1.21"/>
    </reaction>
</comment>
<dbReference type="SUPFAM" id="SSF52954">
    <property type="entry name" value="Class II aaRS ABD-related"/>
    <property type="match status" value="1"/>
</dbReference>
<comment type="caution">
    <text evidence="8">The sequence shown here is derived from an EMBL/GenBank/DDBJ whole genome shotgun (WGS) entry which is preliminary data.</text>
</comment>
<feature type="binding site" evidence="6">
    <location>
        <position position="252"/>
    </location>
    <ligand>
        <name>L-histidine</name>
        <dbReference type="ChEBI" id="CHEBI:57595"/>
    </ligand>
</feature>
<dbReference type="Pfam" id="PF03129">
    <property type="entry name" value="HGTP_anticodon"/>
    <property type="match status" value="1"/>
</dbReference>
<feature type="binding site" evidence="6">
    <location>
        <position position="123"/>
    </location>
    <ligand>
        <name>L-histidine</name>
        <dbReference type="ChEBI" id="CHEBI:57595"/>
    </ligand>
</feature>
<name>A0AAV8URI4_9RHOD</name>
<dbReference type="PIRSF" id="PIRSF001549">
    <property type="entry name" value="His-tRNA_synth"/>
    <property type="match status" value="1"/>
</dbReference>
<keyword evidence="3" id="KW-0547">Nucleotide-binding</keyword>
<dbReference type="PANTHER" id="PTHR43707">
    <property type="entry name" value="HISTIDYL-TRNA SYNTHETASE"/>
    <property type="match status" value="1"/>
</dbReference>
<dbReference type="InterPro" id="IPR004154">
    <property type="entry name" value="Anticodon-bd"/>
</dbReference>
<feature type="domain" description="Aminoacyl-transfer RNA synthetases class-II family profile" evidence="7">
    <location>
        <begin position="1"/>
        <end position="319"/>
    </location>
</feature>
<gene>
    <name evidence="8" type="ORF">NDN08_001162</name>
</gene>
<dbReference type="Gene3D" id="3.40.50.800">
    <property type="entry name" value="Anticodon-binding domain"/>
    <property type="match status" value="1"/>
</dbReference>
<dbReference type="PROSITE" id="PS50862">
    <property type="entry name" value="AA_TRNA_LIGASE_II"/>
    <property type="match status" value="1"/>
</dbReference>
<dbReference type="InterPro" id="IPR004516">
    <property type="entry name" value="HisRS/HisZ"/>
</dbReference>
<dbReference type="GO" id="GO:0005524">
    <property type="term" value="F:ATP binding"/>
    <property type="evidence" value="ECO:0007669"/>
    <property type="project" value="InterPro"/>
</dbReference>
<dbReference type="InterPro" id="IPR036621">
    <property type="entry name" value="Anticodon-bd_dom_sf"/>
</dbReference>
<organism evidence="8 9">
    <name type="scientific">Rhodosorus marinus</name>
    <dbReference type="NCBI Taxonomy" id="101924"/>
    <lineage>
        <taxon>Eukaryota</taxon>
        <taxon>Rhodophyta</taxon>
        <taxon>Stylonematophyceae</taxon>
        <taxon>Stylonematales</taxon>
        <taxon>Stylonemataceae</taxon>
        <taxon>Rhodosorus</taxon>
    </lineage>
</organism>
<feature type="binding site" evidence="6">
    <location>
        <position position="119"/>
    </location>
    <ligand>
        <name>L-histidine</name>
        <dbReference type="ChEBI" id="CHEBI:57595"/>
    </ligand>
</feature>
<dbReference type="Proteomes" id="UP001157974">
    <property type="component" value="Unassembled WGS sequence"/>
</dbReference>
<evidence type="ECO:0000313" key="8">
    <source>
        <dbReference type="EMBL" id="KAJ8904644.1"/>
    </source>
</evidence>
<dbReference type="HAMAP" id="MF_00127">
    <property type="entry name" value="His_tRNA_synth"/>
    <property type="match status" value="1"/>
</dbReference>
<proteinExistence type="inferred from homology"/>
<sequence length="423" mass="47546">MRDYPPSCFAIRQSIEKEARRVSRLYGYEEVETPVVEETSLFRRTLGSGSDVVQKEMFEFKDKSSMDVTLRPEGTAGIGRMITRKDFALYRSLPHRFFYCGPMFRYERPQKGRQRQFSQVGVECIGEESSLADAEVVIMAHQFLDNLELASTPKLQINTLGDYQDRLAYKTELTNFLQERKEDLSGDSLNRLERGAVLRILDSKDSNDQELLKGAPRLEDFLSERSSARFEKVLHTLEEEEIPFQRSSYLVRGLDYYCHTVFEYVSSEIGAQGAVLAGGRYDGLVESLGGPPTSAVGWAAGTDRLALLRTEINDFQFRPICAIIPAGNQNEETEDLIKGHCMQVAGALRRGGIETHLQYKTRHTSKLLATALQSGASAAVFIGENEVSRGKFIFKDLKSRAEREINSLDELADAVANTVNAFS</sequence>
<reference evidence="8 9" key="1">
    <citation type="journal article" date="2023" name="Nat. Commun.">
        <title>Origin of minicircular mitochondrial genomes in red algae.</title>
        <authorList>
            <person name="Lee Y."/>
            <person name="Cho C.H."/>
            <person name="Lee Y.M."/>
            <person name="Park S.I."/>
            <person name="Yang J.H."/>
            <person name="West J.A."/>
            <person name="Bhattacharya D."/>
            <person name="Yoon H.S."/>
        </authorList>
    </citation>
    <scope>NUCLEOTIDE SEQUENCE [LARGE SCALE GENOMIC DNA]</scope>
    <source>
        <strain evidence="8 9">CCMP1338</strain>
        <tissue evidence="8">Whole cell</tissue>
    </source>
</reference>